<evidence type="ECO:0000313" key="2">
    <source>
        <dbReference type="EMBL" id="EEJ71955.1"/>
    </source>
</evidence>
<reference evidence="2 3" key="1">
    <citation type="submission" date="2009-01" db="EMBL/GenBank/DDBJ databases">
        <authorList>
            <person name="Qin X."/>
            <person name="Bachman B."/>
            <person name="Battles P."/>
            <person name="Bell A."/>
            <person name="Bess C."/>
            <person name="Bickham C."/>
            <person name="Chaboub L."/>
            <person name="Chen D."/>
            <person name="Coyle M."/>
            <person name="Deiros D.R."/>
            <person name="Dinh H."/>
            <person name="Forbes L."/>
            <person name="Fowler G."/>
            <person name="Francisco L."/>
            <person name="Fu Q."/>
            <person name="Gubbala S."/>
            <person name="Hale W."/>
            <person name="Han Y."/>
            <person name="Hemphill L."/>
            <person name="Highlander S.K."/>
            <person name="Hirani K."/>
            <person name="Hogues M."/>
            <person name="Jackson L."/>
            <person name="Jakkamsetti A."/>
            <person name="Javaid M."/>
            <person name="Jiang H."/>
            <person name="Korchina V."/>
            <person name="Kovar C."/>
            <person name="Lara F."/>
            <person name="Lee S."/>
            <person name="Mata R."/>
            <person name="Mathew T."/>
            <person name="Moen C."/>
            <person name="Morales K."/>
            <person name="Munidasa M."/>
            <person name="Nazareth L."/>
            <person name="Ngo R."/>
            <person name="Nguyen L."/>
            <person name="Okwuonu G."/>
            <person name="Ongeri F."/>
            <person name="Patil S."/>
            <person name="Petrosino J."/>
            <person name="Pham C."/>
            <person name="Pham P."/>
            <person name="Pu L.-L."/>
            <person name="Puazo M."/>
            <person name="Raj R."/>
            <person name="Reid J."/>
            <person name="Rouhana J."/>
            <person name="Saada N."/>
            <person name="Shang Y."/>
            <person name="Simmons D."/>
            <person name="Thornton R."/>
            <person name="Warren J."/>
            <person name="Weissenberger G."/>
            <person name="Zhang J."/>
            <person name="Zhang L."/>
            <person name="Zhou C."/>
            <person name="Zhu D."/>
            <person name="Muzny D."/>
            <person name="Worley K."/>
            <person name="Gibbs R."/>
        </authorList>
    </citation>
    <scope>NUCLEOTIDE SEQUENCE [LARGE SCALE GENOMIC DNA]</scope>
    <source>
        <strain evidence="2 3">DSM 16047</strain>
    </source>
</reference>
<organism evidence="2 3">
    <name type="scientific">Lactobacillus ultunensis DSM 16047</name>
    <dbReference type="NCBI Taxonomy" id="525365"/>
    <lineage>
        <taxon>Bacteria</taxon>
        <taxon>Bacillati</taxon>
        <taxon>Bacillota</taxon>
        <taxon>Bacilli</taxon>
        <taxon>Lactobacillales</taxon>
        <taxon>Lactobacillaceae</taxon>
        <taxon>Lactobacillus</taxon>
    </lineage>
</organism>
<name>C2ENF1_9LACO</name>
<proteinExistence type="predicted"/>
<dbReference type="Pfam" id="PF05656">
    <property type="entry name" value="DUF805"/>
    <property type="match status" value="1"/>
</dbReference>
<dbReference type="GO" id="GO:0005886">
    <property type="term" value="C:plasma membrane"/>
    <property type="evidence" value="ECO:0007669"/>
    <property type="project" value="TreeGrafter"/>
</dbReference>
<keyword evidence="1" id="KW-0472">Membrane</keyword>
<gene>
    <name evidence="2" type="ORF">HMPREF0548_1197</name>
</gene>
<dbReference type="PATRIC" id="fig|525365.8.peg.259"/>
<dbReference type="EMBL" id="ACGU01000055">
    <property type="protein sequence ID" value="EEJ71955.1"/>
    <property type="molecule type" value="Genomic_DNA"/>
</dbReference>
<feature type="transmembrane region" description="Helical" evidence="1">
    <location>
        <begin position="134"/>
        <end position="155"/>
    </location>
</feature>
<evidence type="ECO:0000313" key="3">
    <source>
        <dbReference type="Proteomes" id="UP000005583"/>
    </source>
</evidence>
<evidence type="ECO:0000256" key="1">
    <source>
        <dbReference type="SAM" id="Phobius"/>
    </source>
</evidence>
<keyword evidence="1" id="KW-0812">Transmembrane</keyword>
<feature type="transmembrane region" description="Helical" evidence="1">
    <location>
        <begin position="99"/>
        <end position="122"/>
    </location>
</feature>
<protein>
    <recommendedName>
        <fullName evidence="4">DUF805 domain-containing protein</fullName>
    </recommendedName>
</protein>
<dbReference type="RefSeq" id="WP_007125725.1">
    <property type="nucleotide sequence ID" value="NZ_AZFO01000011.1"/>
</dbReference>
<dbReference type="STRING" id="525365.HMPREF0548_1197"/>
<dbReference type="InterPro" id="IPR008523">
    <property type="entry name" value="DUF805"/>
</dbReference>
<comment type="caution">
    <text evidence="2">The sequence shown here is derived from an EMBL/GenBank/DDBJ whole genome shotgun (WGS) entry which is preliminary data.</text>
</comment>
<feature type="transmembrane region" description="Helical" evidence="1">
    <location>
        <begin position="45"/>
        <end position="68"/>
    </location>
</feature>
<sequence>MNNLYYEQKYQPSKNQVPDSSFGQIMRETFGDLFKWNARSTRKTFWTGFIISGIIEMILGMIWCFISFKQLMFNAPSFYPGYYYPHESFSNLFGHLSPAFYVGGIIIFLICLYLFLCQLGLAVRRLHDTDHNGWWVWLTLIPQAGWIILLFYLLVPTMEKPVKWNHYLSIK</sequence>
<dbReference type="OrthoDB" id="2285053at2"/>
<dbReference type="eggNOG" id="COG3152">
    <property type="taxonomic scope" value="Bacteria"/>
</dbReference>
<keyword evidence="3" id="KW-1185">Reference proteome</keyword>
<accession>C2ENF1</accession>
<dbReference type="PANTHER" id="PTHR34980">
    <property type="entry name" value="INNER MEMBRANE PROTEIN-RELATED-RELATED"/>
    <property type="match status" value="1"/>
</dbReference>
<dbReference type="PANTHER" id="PTHR34980:SF2">
    <property type="entry name" value="INNER MEMBRANE PROTEIN YHAH-RELATED"/>
    <property type="match status" value="1"/>
</dbReference>
<evidence type="ECO:0008006" key="4">
    <source>
        <dbReference type="Google" id="ProtNLM"/>
    </source>
</evidence>
<dbReference type="Proteomes" id="UP000005583">
    <property type="component" value="Unassembled WGS sequence"/>
</dbReference>
<dbReference type="HOGENOM" id="CLU_133191_0_0_9"/>
<keyword evidence="1" id="KW-1133">Transmembrane helix</keyword>
<dbReference type="AlphaFoldDB" id="C2ENF1"/>